<dbReference type="EMBL" id="LOWA01000018">
    <property type="protein sequence ID" value="KVE28374.1"/>
    <property type="molecule type" value="Genomic_DNA"/>
</dbReference>
<feature type="signal peptide" evidence="2">
    <location>
        <begin position="1"/>
        <end position="22"/>
    </location>
</feature>
<evidence type="ECO:0000256" key="2">
    <source>
        <dbReference type="SAM" id="SignalP"/>
    </source>
</evidence>
<comment type="caution">
    <text evidence="3">The sequence shown here is derived from an EMBL/GenBank/DDBJ whole genome shotgun (WGS) entry which is preliminary data.</text>
</comment>
<feature type="compositionally biased region" description="Basic and acidic residues" evidence="1">
    <location>
        <begin position="32"/>
        <end position="43"/>
    </location>
</feature>
<evidence type="ECO:0000313" key="3">
    <source>
        <dbReference type="EMBL" id="KVE28374.1"/>
    </source>
</evidence>
<feature type="compositionally biased region" description="Low complexity" evidence="1">
    <location>
        <begin position="58"/>
        <end position="69"/>
    </location>
</feature>
<feature type="region of interest" description="Disordered" evidence="1">
    <location>
        <begin position="32"/>
        <end position="69"/>
    </location>
</feature>
<feature type="chain" id="PRO_5007158240" evidence="2">
    <location>
        <begin position="23"/>
        <end position="69"/>
    </location>
</feature>
<dbReference type="AlphaFoldDB" id="A0A118DPP2"/>
<evidence type="ECO:0000313" key="4">
    <source>
        <dbReference type="Proteomes" id="UP000062788"/>
    </source>
</evidence>
<evidence type="ECO:0000256" key="1">
    <source>
        <dbReference type="SAM" id="MobiDB-lite"/>
    </source>
</evidence>
<keyword evidence="4" id="KW-1185">Reference proteome</keyword>
<keyword evidence="2" id="KW-0732">Signal</keyword>
<proteinExistence type="predicted"/>
<reference evidence="3 4" key="1">
    <citation type="submission" date="2015-11" db="EMBL/GenBank/DDBJ databases">
        <title>Expanding the genomic diversity of Burkholderia species for the development of highly accurate diagnostics.</title>
        <authorList>
            <person name="Sahl J."/>
            <person name="Keim P."/>
            <person name="Wagner D."/>
        </authorList>
    </citation>
    <scope>NUCLEOTIDE SEQUENCE [LARGE SCALE GENOMIC DNA]</scope>
    <source>
        <strain evidence="3 4">TSV85</strain>
    </source>
</reference>
<dbReference type="RefSeq" id="WP_059514294.1">
    <property type="nucleotide sequence ID" value="NZ_CP013449.1"/>
</dbReference>
<name>A0A118DPP2_9BURK</name>
<organism evidence="3 4">
    <name type="scientific">Burkholderia singularis</name>
    <dbReference type="NCBI Taxonomy" id="1503053"/>
    <lineage>
        <taxon>Bacteria</taxon>
        <taxon>Pseudomonadati</taxon>
        <taxon>Pseudomonadota</taxon>
        <taxon>Betaproteobacteria</taxon>
        <taxon>Burkholderiales</taxon>
        <taxon>Burkholderiaceae</taxon>
        <taxon>Burkholderia</taxon>
        <taxon>pseudomallei group</taxon>
    </lineage>
</organism>
<protein>
    <submittedName>
        <fullName evidence="3">Uncharacterized protein</fullName>
    </submittedName>
</protein>
<dbReference type="Proteomes" id="UP000062788">
    <property type="component" value="Unassembled WGS sequence"/>
</dbReference>
<sequence length="69" mass="7042">MKPLAFAAAAAMLAAASGSAFAHGMPERVFKEHKSVRSEKPAPSRDAPSSNCEAPSCQAADDAPGQQAD</sequence>
<accession>A0A118DPP2</accession>
<gene>
    <name evidence="3" type="ORF">WS67_06320</name>
</gene>